<proteinExistence type="predicted"/>
<organism evidence="1 2">
    <name type="scientific">Melastoma candidum</name>
    <dbReference type="NCBI Taxonomy" id="119954"/>
    <lineage>
        <taxon>Eukaryota</taxon>
        <taxon>Viridiplantae</taxon>
        <taxon>Streptophyta</taxon>
        <taxon>Embryophyta</taxon>
        <taxon>Tracheophyta</taxon>
        <taxon>Spermatophyta</taxon>
        <taxon>Magnoliopsida</taxon>
        <taxon>eudicotyledons</taxon>
        <taxon>Gunneridae</taxon>
        <taxon>Pentapetalae</taxon>
        <taxon>rosids</taxon>
        <taxon>malvids</taxon>
        <taxon>Myrtales</taxon>
        <taxon>Melastomataceae</taxon>
        <taxon>Melastomatoideae</taxon>
        <taxon>Melastomateae</taxon>
        <taxon>Melastoma</taxon>
    </lineage>
</organism>
<name>A0ACB9QNM7_9MYRT</name>
<comment type="caution">
    <text evidence="1">The sequence shown here is derived from an EMBL/GenBank/DDBJ whole genome shotgun (WGS) entry which is preliminary data.</text>
</comment>
<dbReference type="EMBL" id="CM042885">
    <property type="protein sequence ID" value="KAI4367497.1"/>
    <property type="molecule type" value="Genomic_DNA"/>
</dbReference>
<keyword evidence="2" id="KW-1185">Reference proteome</keyword>
<reference evidence="2" key="1">
    <citation type="journal article" date="2023" name="Front. Plant Sci.">
        <title>Chromosomal-level genome assembly of Melastoma candidum provides insights into trichome evolution.</title>
        <authorList>
            <person name="Zhong Y."/>
            <person name="Wu W."/>
            <person name="Sun C."/>
            <person name="Zou P."/>
            <person name="Liu Y."/>
            <person name="Dai S."/>
            <person name="Zhou R."/>
        </authorList>
    </citation>
    <scope>NUCLEOTIDE SEQUENCE [LARGE SCALE GENOMIC DNA]</scope>
</reference>
<dbReference type="Proteomes" id="UP001057402">
    <property type="component" value="Chromosome 6"/>
</dbReference>
<evidence type="ECO:0000313" key="2">
    <source>
        <dbReference type="Proteomes" id="UP001057402"/>
    </source>
</evidence>
<gene>
    <name evidence="1" type="ORF">MLD38_023231</name>
</gene>
<accession>A0ACB9QNM7</accession>
<evidence type="ECO:0000313" key="1">
    <source>
        <dbReference type="EMBL" id="KAI4367497.1"/>
    </source>
</evidence>
<protein>
    <submittedName>
        <fullName evidence="1">Uncharacterized protein</fullName>
    </submittedName>
</protein>
<sequence length="120" mass="12317">MAVAAASRRVIGNCLSRKAVPSAIGCSPQSCATSSSSSSAAGAGAGAAAESSPKIQHLPKRRTLLTGAAIGLVIAGGAYWLDIQRYQGCKPILRSSRCRDYVQISSISFCPWMGSEGEVA</sequence>